<evidence type="ECO:0000259" key="2">
    <source>
        <dbReference type="Pfam" id="PF03732"/>
    </source>
</evidence>
<feature type="compositionally biased region" description="Pro residues" evidence="1">
    <location>
        <begin position="173"/>
        <end position="182"/>
    </location>
</feature>
<feature type="domain" description="Alkylated DNA repair protein AlkB homologue 8 N-terminal" evidence="3">
    <location>
        <begin position="72"/>
        <end position="102"/>
    </location>
</feature>
<dbReference type="PANTHER" id="PTHR15503:SF22">
    <property type="entry name" value="TRANSPOSON TY3-I GAG POLYPROTEIN"/>
    <property type="match status" value="1"/>
</dbReference>
<feature type="region of interest" description="Disordered" evidence="1">
    <location>
        <begin position="1"/>
        <end position="23"/>
    </location>
</feature>
<evidence type="ECO:0000259" key="3">
    <source>
        <dbReference type="Pfam" id="PF09004"/>
    </source>
</evidence>
<keyword evidence="5" id="KW-1185">Reference proteome</keyword>
<feature type="region of interest" description="Disordered" evidence="1">
    <location>
        <begin position="164"/>
        <end position="190"/>
    </location>
</feature>
<dbReference type="EMBL" id="JAUCMX010000004">
    <property type="protein sequence ID" value="KAK3547954.1"/>
    <property type="molecule type" value="Genomic_DNA"/>
</dbReference>
<dbReference type="Pfam" id="PF03732">
    <property type="entry name" value="Retrotrans_gag"/>
    <property type="match status" value="1"/>
</dbReference>
<protein>
    <recommendedName>
        <fullName evidence="6">Retrotransposon gag domain-containing protein</fullName>
    </recommendedName>
</protein>
<evidence type="ECO:0000313" key="4">
    <source>
        <dbReference type="EMBL" id="KAK3547954.1"/>
    </source>
</evidence>
<organism evidence="4 5">
    <name type="scientific">Hemibagrus guttatus</name>
    <dbReference type="NCBI Taxonomy" id="175788"/>
    <lineage>
        <taxon>Eukaryota</taxon>
        <taxon>Metazoa</taxon>
        <taxon>Chordata</taxon>
        <taxon>Craniata</taxon>
        <taxon>Vertebrata</taxon>
        <taxon>Euteleostomi</taxon>
        <taxon>Actinopterygii</taxon>
        <taxon>Neopterygii</taxon>
        <taxon>Teleostei</taxon>
        <taxon>Ostariophysi</taxon>
        <taxon>Siluriformes</taxon>
        <taxon>Bagridae</taxon>
        <taxon>Hemibagrus</taxon>
    </lineage>
</organism>
<dbReference type="Gene3D" id="2.40.70.10">
    <property type="entry name" value="Acid Proteases"/>
    <property type="match status" value="1"/>
</dbReference>
<dbReference type="GO" id="GO:0008168">
    <property type="term" value="F:methyltransferase activity"/>
    <property type="evidence" value="ECO:0007669"/>
    <property type="project" value="InterPro"/>
</dbReference>
<evidence type="ECO:0000256" key="1">
    <source>
        <dbReference type="SAM" id="MobiDB-lite"/>
    </source>
</evidence>
<comment type="caution">
    <text evidence="4">The sequence shown here is derived from an EMBL/GenBank/DDBJ whole genome shotgun (WGS) entry which is preliminary data.</text>
</comment>
<feature type="compositionally biased region" description="Low complexity" evidence="1">
    <location>
        <begin position="289"/>
        <end position="301"/>
    </location>
</feature>
<dbReference type="Proteomes" id="UP001274896">
    <property type="component" value="Unassembled WGS sequence"/>
</dbReference>
<dbReference type="CDD" id="cd00303">
    <property type="entry name" value="retropepsin_like"/>
    <property type="match status" value="1"/>
</dbReference>
<dbReference type="InterPro" id="IPR021109">
    <property type="entry name" value="Peptidase_aspartic_dom_sf"/>
</dbReference>
<dbReference type="Pfam" id="PF09004">
    <property type="entry name" value="ALKBH8_N"/>
    <property type="match status" value="1"/>
</dbReference>
<accession>A0AAE0V9T0</accession>
<dbReference type="InterPro" id="IPR015095">
    <property type="entry name" value="AlkB_hom8_N"/>
</dbReference>
<feature type="region of interest" description="Disordered" evidence="1">
    <location>
        <begin position="289"/>
        <end position="322"/>
    </location>
</feature>
<dbReference type="GO" id="GO:0016706">
    <property type="term" value="F:2-oxoglutarate-dependent dioxygenase activity"/>
    <property type="evidence" value="ECO:0007669"/>
    <property type="project" value="InterPro"/>
</dbReference>
<evidence type="ECO:0008006" key="6">
    <source>
        <dbReference type="Google" id="ProtNLM"/>
    </source>
</evidence>
<reference evidence="4" key="1">
    <citation type="submission" date="2023-06" db="EMBL/GenBank/DDBJ databases">
        <title>Male Hemibagrus guttatus genome.</title>
        <authorList>
            <person name="Bian C."/>
        </authorList>
    </citation>
    <scope>NUCLEOTIDE SEQUENCE</scope>
    <source>
        <strain evidence="4">Male_cb2023</strain>
        <tissue evidence="4">Muscle</tissue>
    </source>
</reference>
<sequence>MEIGFEPHLHRPPLPAQSLQPSGPQIAEDCTQRVLLSCLWVRHKTKELIVDFSTKQERNYQPLIINGTLVEAQQHLYHIRRLKDFKLPSKVLKTFYTCTIESVLTGSITAWFGNSTKQDRQALQRVDTSPASSPADYHAALLHQGKLIWEYQNQVAALQAENLQVQQQSQAPATPPNPPPHPAPHRKSQRMALPEKFDVHEVYEYPGGGKDISVQLLELRQGTDTAADYAIKFRTLAAQSGWNDIALLAVFWEGLRPSLQAELACHSTNTTLAGYVNTAISLDNLRYQHPAPSQSRQPAPQFTESSRPREDTPEPMQLGRARVSVEEHRSLIDSGAAINLIDSNLVGKLQLPTVPCTPPLRVMAVNNEPIGEGYLYCKTRSVSLTIGLFHTEHISLFVINSPAHHPGTALVTAP</sequence>
<gene>
    <name evidence="4" type="ORF">QTP70_001315</name>
</gene>
<evidence type="ECO:0000313" key="5">
    <source>
        <dbReference type="Proteomes" id="UP001274896"/>
    </source>
</evidence>
<feature type="domain" description="Retrotransposon gag" evidence="2">
    <location>
        <begin position="207"/>
        <end position="257"/>
    </location>
</feature>
<name>A0AAE0V9T0_9TELE</name>
<proteinExistence type="predicted"/>
<dbReference type="PANTHER" id="PTHR15503">
    <property type="entry name" value="LDOC1 RELATED"/>
    <property type="match status" value="1"/>
</dbReference>
<dbReference type="AlphaFoldDB" id="A0AAE0V9T0"/>
<dbReference type="InterPro" id="IPR032567">
    <property type="entry name" value="RTL1-rel"/>
</dbReference>
<dbReference type="InterPro" id="IPR005162">
    <property type="entry name" value="Retrotrans_gag_dom"/>
</dbReference>